<protein>
    <submittedName>
        <fullName evidence="1">Uncharacterized protein</fullName>
    </submittedName>
</protein>
<sequence>MLTHFISTVSLKSDAHTFDKHSALKYNTNILYPAESIHEVMLTHFTQY</sequence>
<dbReference type="EMBL" id="FJ774815">
    <property type="protein sequence ID" value="ACY66536.1"/>
    <property type="molecule type" value="mRNA"/>
</dbReference>
<organism evidence="1">
    <name type="scientific">Scylla paramamosain</name>
    <name type="common">Mud crab</name>
    <dbReference type="NCBI Taxonomy" id="85552"/>
    <lineage>
        <taxon>Eukaryota</taxon>
        <taxon>Metazoa</taxon>
        <taxon>Ecdysozoa</taxon>
        <taxon>Arthropoda</taxon>
        <taxon>Crustacea</taxon>
        <taxon>Multicrustacea</taxon>
        <taxon>Malacostraca</taxon>
        <taxon>Eumalacostraca</taxon>
        <taxon>Eucarida</taxon>
        <taxon>Decapoda</taxon>
        <taxon>Pleocyemata</taxon>
        <taxon>Brachyura</taxon>
        <taxon>Eubrachyura</taxon>
        <taxon>Portunoidea</taxon>
        <taxon>Portunidae</taxon>
        <taxon>Portuninae</taxon>
        <taxon>Scylla</taxon>
    </lineage>
</organism>
<reference evidence="1" key="1">
    <citation type="submission" date="2009-02" db="EMBL/GenBank/DDBJ databases">
        <title>Construction of SSH cDNA library from hemocytes of Scylla paramamosain LPS-challenged.</title>
        <authorList>
            <person name="Wang K.J."/>
            <person name="Chen F.Y."/>
            <person name="Bo J."/>
            <person name="Ren H.L."/>
        </authorList>
    </citation>
    <scope>NUCLEOTIDE SEQUENCE</scope>
</reference>
<feature type="non-terminal residue" evidence="1">
    <location>
        <position position="48"/>
    </location>
</feature>
<dbReference type="AlphaFoldDB" id="D2DSX6"/>
<evidence type="ECO:0000313" key="1">
    <source>
        <dbReference type="EMBL" id="ACY66536.1"/>
    </source>
</evidence>
<accession>D2DSX6</accession>
<proteinExistence type="evidence at transcript level"/>
<name>D2DSX6_SCYPA</name>